<dbReference type="Proteomes" id="UP001497444">
    <property type="component" value="Chromosome 7"/>
</dbReference>
<protein>
    <submittedName>
        <fullName evidence="2">Uncharacterized protein</fullName>
    </submittedName>
</protein>
<evidence type="ECO:0000313" key="2">
    <source>
        <dbReference type="EMBL" id="CAK9275778.1"/>
    </source>
</evidence>
<gene>
    <name evidence="2" type="ORF">CSSPJE1EN1_LOCUS21256</name>
</gene>
<organism evidence="2 3">
    <name type="scientific">Sphagnum jensenii</name>
    <dbReference type="NCBI Taxonomy" id="128206"/>
    <lineage>
        <taxon>Eukaryota</taxon>
        <taxon>Viridiplantae</taxon>
        <taxon>Streptophyta</taxon>
        <taxon>Embryophyta</taxon>
        <taxon>Bryophyta</taxon>
        <taxon>Sphagnophytina</taxon>
        <taxon>Sphagnopsida</taxon>
        <taxon>Sphagnales</taxon>
        <taxon>Sphagnaceae</taxon>
        <taxon>Sphagnum</taxon>
    </lineage>
</organism>
<reference evidence="2" key="1">
    <citation type="submission" date="2024-02" db="EMBL/GenBank/DDBJ databases">
        <authorList>
            <consortium name="ELIXIR-Norway"/>
            <consortium name="Elixir Norway"/>
        </authorList>
    </citation>
    <scope>NUCLEOTIDE SEQUENCE</scope>
</reference>
<evidence type="ECO:0000256" key="1">
    <source>
        <dbReference type="SAM" id="MobiDB-lite"/>
    </source>
</evidence>
<feature type="region of interest" description="Disordered" evidence="1">
    <location>
        <begin position="1"/>
        <end position="24"/>
    </location>
</feature>
<sequence>MGKNRSNAQKHLQEQEDEEEKNKKVHVAHYKDYAACVQLLHPEPSSSHKAGNIAYDVERNQGGCVSAFRLAIIARRSSSSVLEAPVNIHHQAQQW</sequence>
<keyword evidence="3" id="KW-1185">Reference proteome</keyword>
<dbReference type="EMBL" id="OZ020102">
    <property type="protein sequence ID" value="CAK9275778.1"/>
    <property type="molecule type" value="Genomic_DNA"/>
</dbReference>
<evidence type="ECO:0000313" key="3">
    <source>
        <dbReference type="Proteomes" id="UP001497444"/>
    </source>
</evidence>
<accession>A0ABP0X9H8</accession>
<name>A0ABP0X9H8_9BRYO</name>
<proteinExistence type="predicted"/>